<dbReference type="PANTHER" id="PTHR24228">
    <property type="entry name" value="B2 BRADYKININ RECEPTOR/ANGIOTENSIN II RECEPTOR"/>
    <property type="match status" value="1"/>
</dbReference>
<evidence type="ECO:0000256" key="1">
    <source>
        <dbReference type="ARBA" id="ARBA00004651"/>
    </source>
</evidence>
<dbReference type="CDD" id="cd00637">
    <property type="entry name" value="7tm_classA_rhodopsin-like"/>
    <property type="match status" value="1"/>
</dbReference>
<dbReference type="Gene3D" id="1.20.1070.10">
    <property type="entry name" value="Rhodopsin 7-helix transmembrane proteins"/>
    <property type="match status" value="2"/>
</dbReference>
<evidence type="ECO:0000256" key="4">
    <source>
        <dbReference type="ARBA" id="ARBA00023170"/>
    </source>
</evidence>
<evidence type="ECO:0000313" key="7">
    <source>
        <dbReference type="Proteomes" id="UP000001554"/>
    </source>
</evidence>
<keyword evidence="2" id="KW-1003">Cell membrane</keyword>
<dbReference type="KEGG" id="bfo:118411179"/>
<accession>A0A9J7KT56</accession>
<dbReference type="GeneID" id="118411179"/>
<keyword evidence="3" id="KW-0297">G-protein coupled receptor</keyword>
<dbReference type="RefSeq" id="XP_035669149.1">
    <property type="nucleotide sequence ID" value="XM_035813256.1"/>
</dbReference>
<proteinExistence type="predicted"/>
<sequence>MATAGDYIVVVINGISIVVTVVGCILTILVIWTRPALRKLVNAPLVSLGCADILFVTLYSPSWIQQILNPQWEPPPALCWACKLFHKVPAEAFTVGQLLALLNGALNPVVYGVMNKNIRQGYKHIWDRVLNFIT</sequence>
<keyword evidence="6" id="KW-1133">Transmembrane helix</keyword>
<dbReference type="OMA" id="FWIEHIL"/>
<dbReference type="GO" id="GO:0005886">
    <property type="term" value="C:plasma membrane"/>
    <property type="evidence" value="ECO:0007669"/>
    <property type="project" value="UniProtKB-SubCell"/>
</dbReference>
<protein>
    <submittedName>
        <fullName evidence="8">Alpha-2 adrenergic receptor-like</fullName>
    </submittedName>
</protein>
<evidence type="ECO:0000256" key="5">
    <source>
        <dbReference type="ARBA" id="ARBA00023224"/>
    </source>
</evidence>
<reference evidence="8" key="2">
    <citation type="submission" date="2025-08" db="UniProtKB">
        <authorList>
            <consortium name="RefSeq"/>
        </authorList>
    </citation>
    <scope>IDENTIFICATION</scope>
    <source>
        <strain evidence="8">S238N-H82</strain>
        <tissue evidence="8">Testes</tissue>
    </source>
</reference>
<keyword evidence="6" id="KW-0472">Membrane</keyword>
<name>A0A9J7KT56_BRAFL</name>
<keyword evidence="4" id="KW-0675">Receptor</keyword>
<organism evidence="7 8">
    <name type="scientific">Branchiostoma floridae</name>
    <name type="common">Florida lancelet</name>
    <name type="synonym">Amphioxus</name>
    <dbReference type="NCBI Taxonomy" id="7739"/>
    <lineage>
        <taxon>Eukaryota</taxon>
        <taxon>Metazoa</taxon>
        <taxon>Chordata</taxon>
        <taxon>Cephalochordata</taxon>
        <taxon>Leptocardii</taxon>
        <taxon>Amphioxiformes</taxon>
        <taxon>Branchiostomatidae</taxon>
        <taxon>Branchiostoma</taxon>
    </lineage>
</organism>
<dbReference type="AlphaFoldDB" id="A0A9J7KT56"/>
<dbReference type="Proteomes" id="UP000001554">
    <property type="component" value="Chromosome 3"/>
</dbReference>
<comment type="subcellular location">
    <subcellularLocation>
        <location evidence="1">Cell membrane</location>
        <topology evidence="1">Multi-pass membrane protein</topology>
    </subcellularLocation>
</comment>
<dbReference type="PANTHER" id="PTHR24228:SF72">
    <property type="entry name" value="G-PROTEIN COUPLED RECEPTORS FAMILY 1 PROFILE DOMAIN-CONTAINING PROTEIN"/>
    <property type="match status" value="1"/>
</dbReference>
<reference evidence="7" key="1">
    <citation type="journal article" date="2020" name="Nat. Ecol. Evol.">
        <title>Deeply conserved synteny resolves early events in vertebrate evolution.</title>
        <authorList>
            <person name="Simakov O."/>
            <person name="Marletaz F."/>
            <person name="Yue J.X."/>
            <person name="O'Connell B."/>
            <person name="Jenkins J."/>
            <person name="Brandt A."/>
            <person name="Calef R."/>
            <person name="Tung C.H."/>
            <person name="Huang T.K."/>
            <person name="Schmutz J."/>
            <person name="Satoh N."/>
            <person name="Yu J.K."/>
            <person name="Putnam N.H."/>
            <person name="Green R.E."/>
            <person name="Rokhsar D.S."/>
        </authorList>
    </citation>
    <scope>NUCLEOTIDE SEQUENCE [LARGE SCALE GENOMIC DNA]</scope>
    <source>
        <strain evidence="7">S238N-H82</strain>
    </source>
</reference>
<keyword evidence="7" id="KW-1185">Reference proteome</keyword>
<feature type="transmembrane region" description="Helical" evidence="6">
    <location>
        <begin position="45"/>
        <end position="64"/>
    </location>
</feature>
<dbReference type="OrthoDB" id="5969463at2759"/>
<dbReference type="SUPFAM" id="SSF81321">
    <property type="entry name" value="Family A G protein-coupled receptor-like"/>
    <property type="match status" value="2"/>
</dbReference>
<evidence type="ECO:0000256" key="2">
    <source>
        <dbReference type="ARBA" id="ARBA00022475"/>
    </source>
</evidence>
<evidence type="ECO:0000256" key="6">
    <source>
        <dbReference type="SAM" id="Phobius"/>
    </source>
</evidence>
<keyword evidence="5" id="KW-0807">Transducer</keyword>
<evidence type="ECO:0000313" key="8">
    <source>
        <dbReference type="RefSeq" id="XP_035669149.1"/>
    </source>
</evidence>
<evidence type="ECO:0000256" key="3">
    <source>
        <dbReference type="ARBA" id="ARBA00023040"/>
    </source>
</evidence>
<feature type="transmembrane region" description="Helical" evidence="6">
    <location>
        <begin position="93"/>
        <end position="114"/>
    </location>
</feature>
<keyword evidence="6" id="KW-0812">Transmembrane</keyword>
<dbReference type="GO" id="GO:0004930">
    <property type="term" value="F:G protein-coupled receptor activity"/>
    <property type="evidence" value="ECO:0007669"/>
    <property type="project" value="UniProtKB-KW"/>
</dbReference>
<feature type="transmembrane region" description="Helical" evidence="6">
    <location>
        <begin position="6"/>
        <end position="33"/>
    </location>
</feature>
<gene>
    <name evidence="8" type="primary">LOC118411179</name>
</gene>